<dbReference type="eggNOG" id="ENOG50318AD">
    <property type="taxonomic scope" value="Bacteria"/>
</dbReference>
<dbReference type="STRING" id="573370.DMR_10310"/>
<dbReference type="HOGENOM" id="CLU_191328_0_0_7"/>
<name>C4XKY3_SOLM1</name>
<dbReference type="Proteomes" id="UP000009071">
    <property type="component" value="Chromosome"/>
</dbReference>
<gene>
    <name evidence="1" type="ordered locus">DMR_10310</name>
</gene>
<dbReference type="RefSeq" id="WP_012750593.1">
    <property type="nucleotide sequence ID" value="NC_012796.1"/>
</dbReference>
<dbReference type="EMBL" id="AP010904">
    <property type="protein sequence ID" value="BAH74522.1"/>
    <property type="molecule type" value="Genomic_DNA"/>
</dbReference>
<keyword evidence="2" id="KW-1185">Reference proteome</keyword>
<evidence type="ECO:0000313" key="2">
    <source>
        <dbReference type="Proteomes" id="UP000009071"/>
    </source>
</evidence>
<dbReference type="AlphaFoldDB" id="C4XKY3"/>
<accession>C4XKY3</accession>
<sequence length="75" mass="8554">MEPQDLEKLDLKSAIISAFRPIEQLFKIMDTTAIEVDGAILRCYAEIGLELTMNFRKKLENLLNSNQDGPENAER</sequence>
<protein>
    <submittedName>
        <fullName evidence="1">Uncharacterized protein</fullName>
    </submittedName>
</protein>
<organism evidence="1 2">
    <name type="scientific">Solidesulfovibrio magneticus (strain ATCC 700980 / DSM 13731 / RS-1)</name>
    <name type="common">Desulfovibrio magneticus</name>
    <dbReference type="NCBI Taxonomy" id="573370"/>
    <lineage>
        <taxon>Bacteria</taxon>
        <taxon>Pseudomonadati</taxon>
        <taxon>Thermodesulfobacteriota</taxon>
        <taxon>Desulfovibrionia</taxon>
        <taxon>Desulfovibrionales</taxon>
        <taxon>Desulfovibrionaceae</taxon>
        <taxon>Solidesulfovibrio</taxon>
    </lineage>
</organism>
<evidence type="ECO:0000313" key="1">
    <source>
        <dbReference type="EMBL" id="BAH74522.1"/>
    </source>
</evidence>
<proteinExistence type="predicted"/>
<reference evidence="1 2" key="1">
    <citation type="journal article" date="2009" name="Genome Res.">
        <title>Whole genome sequence of Desulfovibrio magneticus strain RS-1 revealed common gene clusters in magnetotactic bacteria.</title>
        <authorList>
            <person name="Nakazawa H."/>
            <person name="Arakaki A."/>
            <person name="Narita-Yamada S."/>
            <person name="Yashiro I."/>
            <person name="Jinno K."/>
            <person name="Aoki N."/>
            <person name="Tsuruyama A."/>
            <person name="Okamura Y."/>
            <person name="Tanikawa S."/>
            <person name="Fujita N."/>
            <person name="Takeyama H."/>
            <person name="Matsunaga T."/>
        </authorList>
    </citation>
    <scope>NUCLEOTIDE SEQUENCE [LARGE SCALE GENOMIC DNA]</scope>
    <source>
        <strain evidence="2">ATCC 700980 / DSM 13731 / RS-1</strain>
    </source>
</reference>
<dbReference type="OrthoDB" id="5459296at2"/>
<dbReference type="KEGG" id="dma:DMR_10310"/>